<evidence type="ECO:0000256" key="3">
    <source>
        <dbReference type="SAM" id="Phobius"/>
    </source>
</evidence>
<dbReference type="OrthoDB" id="273749at2759"/>
<dbReference type="VEuPathDB" id="TriTrypDB:BCY84_00758"/>
<keyword evidence="1" id="KW-0175">Coiled coil</keyword>
<dbReference type="EMBL" id="JABDHM010000055">
    <property type="protein sequence ID" value="KAF5220206.1"/>
    <property type="molecule type" value="Genomic_DNA"/>
</dbReference>
<evidence type="ECO:0000256" key="2">
    <source>
        <dbReference type="SAM" id="MobiDB-lite"/>
    </source>
</evidence>
<proteinExistence type="predicted"/>
<feature type="transmembrane region" description="Helical" evidence="3">
    <location>
        <begin position="70"/>
        <end position="89"/>
    </location>
</feature>
<reference evidence="4 5" key="1">
    <citation type="journal article" date="2019" name="Genome Biol. Evol.">
        <title>Nanopore Sequencing Significantly Improves Genome Assembly of the Protozoan Parasite Trypanosoma cruzi.</title>
        <authorList>
            <person name="Diaz-Viraque F."/>
            <person name="Pita S."/>
            <person name="Greif G."/>
            <person name="de Souza R.C.M."/>
            <person name="Iraola G."/>
            <person name="Robello C."/>
        </authorList>
    </citation>
    <scope>NUCLEOTIDE SEQUENCE [LARGE SCALE GENOMIC DNA]</scope>
    <source>
        <strain evidence="4 5">Berenice</strain>
    </source>
</reference>
<organism evidence="4 5">
    <name type="scientific">Trypanosoma cruzi</name>
    <dbReference type="NCBI Taxonomy" id="5693"/>
    <lineage>
        <taxon>Eukaryota</taxon>
        <taxon>Discoba</taxon>
        <taxon>Euglenozoa</taxon>
        <taxon>Kinetoplastea</taxon>
        <taxon>Metakinetoplastina</taxon>
        <taxon>Trypanosomatida</taxon>
        <taxon>Trypanosomatidae</taxon>
        <taxon>Trypanosoma</taxon>
        <taxon>Schizotrypanum</taxon>
    </lineage>
</organism>
<feature type="compositionally biased region" description="Basic and acidic residues" evidence="2">
    <location>
        <begin position="1228"/>
        <end position="1243"/>
    </location>
</feature>
<feature type="region of interest" description="Disordered" evidence="2">
    <location>
        <begin position="1228"/>
        <end position="1247"/>
    </location>
</feature>
<accession>A0A7J6Y1C3</accession>
<keyword evidence="3" id="KW-1133">Transmembrane helix</keyword>
<feature type="transmembrane region" description="Helical" evidence="3">
    <location>
        <begin position="12"/>
        <end position="33"/>
    </location>
</feature>
<name>A0A7J6Y1C3_TRYCR</name>
<feature type="coiled-coil region" evidence="1">
    <location>
        <begin position="276"/>
        <end position="338"/>
    </location>
</feature>
<feature type="coiled-coil region" evidence="1">
    <location>
        <begin position="1119"/>
        <end position="1171"/>
    </location>
</feature>
<dbReference type="PANTHER" id="PTHR23159:SF31">
    <property type="entry name" value="CENTROSOME-ASSOCIATED PROTEIN CEP250 ISOFORM X1"/>
    <property type="match status" value="1"/>
</dbReference>
<dbReference type="Proteomes" id="UP000583944">
    <property type="component" value="Unassembled WGS sequence"/>
</dbReference>
<comment type="caution">
    <text evidence="4">The sequence shown here is derived from an EMBL/GenBank/DDBJ whole genome shotgun (WGS) entry which is preliminary data.</text>
</comment>
<evidence type="ECO:0000256" key="1">
    <source>
        <dbReference type="SAM" id="Coils"/>
    </source>
</evidence>
<dbReference type="OMA" id="HERNIVI"/>
<keyword evidence="3" id="KW-0472">Membrane</keyword>
<dbReference type="VEuPathDB" id="TriTrypDB:ECC02_006766"/>
<feature type="coiled-coil region" evidence="1">
    <location>
        <begin position="89"/>
        <end position="116"/>
    </location>
</feature>
<gene>
    <name evidence="4" type="ORF">ECC02_006766</name>
</gene>
<evidence type="ECO:0000313" key="4">
    <source>
        <dbReference type="EMBL" id="KAF5220206.1"/>
    </source>
</evidence>
<dbReference type="PANTHER" id="PTHR23159">
    <property type="entry name" value="CENTROSOMAL PROTEIN 2"/>
    <property type="match status" value="1"/>
</dbReference>
<sequence length="1448" mass="169017">MGYHNIVVPHLVFRSICMLWCVFTCIFCFICVYSSVWCAKEEPSCCFCCFCVFVGGPRCLSSSFYFYYYYYFYGVLFIFFLFPFVVWSMEELQGTLRQAQCAVLQAQEDLIALRRMRDAPQVDDGTDGHLGLQLSSQAKQEEALRHLERGTHLLCGLLKESGVGAARQAMRRYFEGQLDVQQRREEKFQQQLTVKDIQIAAAQDAAVTVFQKAVARRLRMRALNQWIRRALCARADRQRAESGRRFRRSCGAIACRYAMIRSGRELQARCFYRWRARRLEAALKVQRSRQLELEAELQCAQHELQRAELDFQQHVSLNRAHERRVHNAISRVEEEREEVVTRLKTSMGEMSREFSERTSNYLRQQEELARYYAERERRLTQYVMTAEETSHKEEQRAAELATVLRAQQASFDSMMHVAWSAVDICALAKIHLLHRASLALFCDAVKCNAELTEQLKGLTRQVDLFAPLSQQVVVLQRRCEDAERHLEATRAALTSQEASLRCRAATAATLLHRAHVAGQTRRIWKSWQLHVVNRRLALVEQASHVALKEVKKEVWRTAAEWRERRYCTALTQLLQDEFFVRRCVTELEGAARQSLRYKTERKMTESRMRAELLAGERQCAWLREDVARLTAHVERWKQAAKDIHLTQLLSEHTAHLERLVAMEDAKRISLQYEELCEQQELQQGFHAVRIAATFHEEKQAMLVELESATGQLQDIGCLLVEYCARNAFGRWLLFAHRNKERRTRKRMAAIAGVAASWLDSSTGLITRVQDTKLHMLLFHMHQRTAWFVMTAELSAAEAAATRSEMENIRAQRNKQFFKEMKRYGTLCAAITENTANWCAGRECLWLEFCQEVCRAAAVPIKQAKRLLSTERSLMAEHVRVVVDNMHSITTDALEAQKERHETLLEELLQYQTFLESRIATAGVVEDVVEQKNVREEREAYETRIRREMADMTGRVESLRAELRESNVRRGEERRSHEEEMCVLRSRLREQEEAAQQATARMRSKHKHEMTELRAEMDNLRKMSVERRDALDGIVRQYERVLLSFQEELVGRRSAFLTAAEMLRDVERFSEELLHRSEVNLRQLLETRQHVDVRLRGGTLMAEELNELQKVHESEKAALMGALRNTQEQSEKACRQLREEREAYETRIRREMADMTGRVESLRAELRESNVRRGEERRSHEEEMCVLRSRLREQEEAAQQATARMRSKHKHEMTELRAEMDNLRKMSVERRDAEQGVPSYHEKQQQQQQQRNALQLEGKCYNCCLQEAEGRYTLLWEELQEMREVCRITHWKLAAMSRKEFNASDFCQWVVGGLSQFAETVTAAVFCLLDEKSRLFLRCSVEFPRRERPGVTDWASLHALRGRSHHRFSGASPAVVAPLRRSVSTEDVTRSMVRYSKMLNEQRRKNDTRLSQIEVLVTQFDDLIERGRAVSQLEMSPRDCLELSMSRGR</sequence>
<feature type="coiled-coil region" evidence="1">
    <location>
        <begin position="890"/>
        <end position="968"/>
    </location>
</feature>
<protein>
    <submittedName>
        <fullName evidence="4">Uncharacterized protein</fullName>
    </submittedName>
</protein>
<keyword evidence="3" id="KW-0812">Transmembrane</keyword>
<evidence type="ECO:0000313" key="5">
    <source>
        <dbReference type="Proteomes" id="UP000583944"/>
    </source>
</evidence>